<evidence type="ECO:0000313" key="2">
    <source>
        <dbReference type="Proteomes" id="UP000324800"/>
    </source>
</evidence>
<comment type="caution">
    <text evidence="1">The sequence shown here is derived from an EMBL/GenBank/DDBJ whole genome shotgun (WGS) entry which is preliminary data.</text>
</comment>
<protein>
    <submittedName>
        <fullName evidence="1">Uncharacterized protein</fullName>
    </submittedName>
</protein>
<dbReference type="EMBL" id="SNRW01016704">
    <property type="protein sequence ID" value="KAA6369095.1"/>
    <property type="molecule type" value="Genomic_DNA"/>
</dbReference>
<feature type="non-terminal residue" evidence="1">
    <location>
        <position position="1"/>
    </location>
</feature>
<name>A0A5J4UHQ1_9EUKA</name>
<dbReference type="Proteomes" id="UP000324800">
    <property type="component" value="Unassembled WGS sequence"/>
</dbReference>
<evidence type="ECO:0000313" key="1">
    <source>
        <dbReference type="EMBL" id="KAA6369095.1"/>
    </source>
</evidence>
<proteinExistence type="predicted"/>
<reference evidence="1 2" key="1">
    <citation type="submission" date="2019-03" db="EMBL/GenBank/DDBJ databases">
        <title>Single cell metagenomics reveals metabolic interactions within the superorganism composed of flagellate Streblomastix strix and complex community of Bacteroidetes bacteria on its surface.</title>
        <authorList>
            <person name="Treitli S.C."/>
            <person name="Kolisko M."/>
            <person name="Husnik F."/>
            <person name="Keeling P."/>
            <person name="Hampl V."/>
        </authorList>
    </citation>
    <scope>NUCLEOTIDE SEQUENCE [LARGE SCALE GENOMIC DNA]</scope>
    <source>
        <strain evidence="1">ST1C</strain>
    </source>
</reference>
<gene>
    <name evidence="1" type="ORF">EZS28_035378</name>
</gene>
<organism evidence="1 2">
    <name type="scientific">Streblomastix strix</name>
    <dbReference type="NCBI Taxonomy" id="222440"/>
    <lineage>
        <taxon>Eukaryota</taxon>
        <taxon>Metamonada</taxon>
        <taxon>Preaxostyla</taxon>
        <taxon>Oxymonadida</taxon>
        <taxon>Streblomastigidae</taxon>
        <taxon>Streblomastix</taxon>
    </lineage>
</organism>
<sequence>LIQQSIGIAPFQSIGQPYTFNANNTAFNGMFVCVPANFGFIALPTIENKVYADQQKVFGSE</sequence>
<accession>A0A5J4UHQ1</accession>
<dbReference type="AlphaFoldDB" id="A0A5J4UHQ1"/>